<organism evidence="1">
    <name type="scientific">Sesamum radiatum</name>
    <name type="common">Black benniseed</name>
    <dbReference type="NCBI Taxonomy" id="300843"/>
    <lineage>
        <taxon>Eukaryota</taxon>
        <taxon>Viridiplantae</taxon>
        <taxon>Streptophyta</taxon>
        <taxon>Embryophyta</taxon>
        <taxon>Tracheophyta</taxon>
        <taxon>Spermatophyta</taxon>
        <taxon>Magnoliopsida</taxon>
        <taxon>eudicotyledons</taxon>
        <taxon>Gunneridae</taxon>
        <taxon>Pentapetalae</taxon>
        <taxon>asterids</taxon>
        <taxon>lamiids</taxon>
        <taxon>Lamiales</taxon>
        <taxon>Pedaliaceae</taxon>
        <taxon>Sesamum</taxon>
    </lineage>
</organism>
<accession>A0AAW2TJX4</accession>
<proteinExistence type="predicted"/>
<reference evidence="1" key="2">
    <citation type="journal article" date="2024" name="Plant">
        <title>Genomic evolution and insights into agronomic trait innovations of Sesamum species.</title>
        <authorList>
            <person name="Miao H."/>
            <person name="Wang L."/>
            <person name="Qu L."/>
            <person name="Liu H."/>
            <person name="Sun Y."/>
            <person name="Le M."/>
            <person name="Wang Q."/>
            <person name="Wei S."/>
            <person name="Zheng Y."/>
            <person name="Lin W."/>
            <person name="Duan Y."/>
            <person name="Cao H."/>
            <person name="Xiong S."/>
            <person name="Wang X."/>
            <person name="Wei L."/>
            <person name="Li C."/>
            <person name="Ma Q."/>
            <person name="Ju M."/>
            <person name="Zhao R."/>
            <person name="Li G."/>
            <person name="Mu C."/>
            <person name="Tian Q."/>
            <person name="Mei H."/>
            <person name="Zhang T."/>
            <person name="Gao T."/>
            <person name="Zhang H."/>
        </authorList>
    </citation>
    <scope>NUCLEOTIDE SEQUENCE</scope>
    <source>
        <strain evidence="1">G02</strain>
    </source>
</reference>
<comment type="caution">
    <text evidence="1">The sequence shown here is derived from an EMBL/GenBank/DDBJ whole genome shotgun (WGS) entry which is preliminary data.</text>
</comment>
<protein>
    <submittedName>
        <fullName evidence="1">Uncharacterized protein</fullName>
    </submittedName>
</protein>
<sequence length="70" mass="7691">MSSIQAQRPSLRHALRSFCPEFVSPVLCRHLSSPPRRLLSPTSGEHLTIPPTRFSSLALSGTPLEKALLL</sequence>
<reference evidence="1" key="1">
    <citation type="submission" date="2020-06" db="EMBL/GenBank/DDBJ databases">
        <authorList>
            <person name="Li T."/>
            <person name="Hu X."/>
            <person name="Zhang T."/>
            <person name="Song X."/>
            <person name="Zhang H."/>
            <person name="Dai N."/>
            <person name="Sheng W."/>
            <person name="Hou X."/>
            <person name="Wei L."/>
        </authorList>
    </citation>
    <scope>NUCLEOTIDE SEQUENCE</scope>
    <source>
        <strain evidence="1">G02</strain>
        <tissue evidence="1">Leaf</tissue>
    </source>
</reference>
<gene>
    <name evidence="1" type="ORF">Sradi_2137700</name>
</gene>
<dbReference type="EMBL" id="JACGWJ010000008">
    <property type="protein sequence ID" value="KAL0404969.1"/>
    <property type="molecule type" value="Genomic_DNA"/>
</dbReference>
<evidence type="ECO:0000313" key="1">
    <source>
        <dbReference type="EMBL" id="KAL0404969.1"/>
    </source>
</evidence>
<name>A0AAW2TJX4_SESRA</name>
<dbReference type="AlphaFoldDB" id="A0AAW2TJX4"/>